<accession>A0AAD8ECH6</accession>
<sequence>IEITNSFKVARWLRFVAVKFNMAEHQNMCPVLITVNCGSTMSNTVVADTTDDHKSDNTLIIIVNNDGTISVDQETLQNLLANQQSTAVSVVRVGAPSQGDDSSQDSNGTCDSQNDGNPHVNLTVEGFYPPGAASTAAAAAATTEATATTAQTSTSEGPSEALVDPFLEMDSEQLERLETALQSEQAKQIFGEEVTAMLDMLSVEEETTQLTESIRMDHCYTNLSPSSAPATSTPNHQYGPVGSSDTDASDNSFEHETRASQSVVTTTPLPQPTRARGRGRGPGRPRREANSARSAQSYRGASARGTGRGVTKAGRGGTPGMVMVQQIKSINPPLAPPPTSPSSASLVPLIKPLIMTDRKQITTAITSSTPGQVTVQKQVVAVPLASGGTRLVTLTGTKLGQVVGGNRVLLTTNRTLQQQTQQQLQQKQQPQRQHQQQQKPKQQKSSIGQEATVATSNEEAQISGHDLVTSSAIPGMTVAPGEAKVLVAKMPTIPPQLLGAQPSTGLTEAMQDNKLPDESDFTHFPGREEENEDIDVSDDESDDQDVDDDDDDEYIGPGERRRGRFGKYRGGNRRLVRGVRGRGSNRAWDRGIGNTRGQGKVGVKRRGGRGRGSGRPEDIERAQRLEAEMAAALAAMDQSPEKDSLPKTVENERVEINKDNASKAIEKQEQVDSLDTDIVTPLVRKKGVKVYGKGSAKKKLTLNKDLEGKESEVTENKKTTEKITTPPNSEKKTPVKSPVRKHSIESSQPSLLTPSSTPTSTETPKVEKKNYPKRENRKPPAHLAEALGPALFSTPDIIRRVSTGSEQKTPTTPDAPVLESKKATSSPAEGTTVENVQAPPAVTAPLQAEVARIITSKFLNKIQFKFVLKHVLKELNFYEN</sequence>
<feature type="region of interest" description="Disordered" evidence="1">
    <location>
        <begin position="421"/>
        <end position="459"/>
    </location>
</feature>
<dbReference type="Proteomes" id="UP001233999">
    <property type="component" value="Unassembled WGS sequence"/>
</dbReference>
<evidence type="ECO:0000313" key="2">
    <source>
        <dbReference type="EMBL" id="KAJ9584789.1"/>
    </source>
</evidence>
<feature type="region of interest" description="Disordered" evidence="1">
    <location>
        <begin position="94"/>
        <end position="121"/>
    </location>
</feature>
<evidence type="ECO:0000313" key="3">
    <source>
        <dbReference type="Proteomes" id="UP001233999"/>
    </source>
</evidence>
<feature type="region of interest" description="Disordered" evidence="1">
    <location>
        <begin position="221"/>
        <end position="319"/>
    </location>
</feature>
<feature type="non-terminal residue" evidence="2">
    <location>
        <position position="880"/>
    </location>
</feature>
<feature type="compositionally biased region" description="Polar residues" evidence="1">
    <location>
        <begin position="107"/>
        <end position="116"/>
    </location>
</feature>
<feature type="compositionally biased region" description="Polar residues" evidence="1">
    <location>
        <begin position="802"/>
        <end position="812"/>
    </location>
</feature>
<keyword evidence="3" id="KW-1185">Reference proteome</keyword>
<name>A0AAD8ECH6_DIPPU</name>
<feature type="compositionally biased region" description="Low complexity" evidence="1">
    <location>
        <begin position="224"/>
        <end position="234"/>
    </location>
</feature>
<organism evidence="2 3">
    <name type="scientific">Diploptera punctata</name>
    <name type="common">Pacific beetle cockroach</name>
    <dbReference type="NCBI Taxonomy" id="6984"/>
    <lineage>
        <taxon>Eukaryota</taxon>
        <taxon>Metazoa</taxon>
        <taxon>Ecdysozoa</taxon>
        <taxon>Arthropoda</taxon>
        <taxon>Hexapoda</taxon>
        <taxon>Insecta</taxon>
        <taxon>Pterygota</taxon>
        <taxon>Neoptera</taxon>
        <taxon>Polyneoptera</taxon>
        <taxon>Dictyoptera</taxon>
        <taxon>Blattodea</taxon>
        <taxon>Blaberoidea</taxon>
        <taxon>Blaberidae</taxon>
        <taxon>Diplopterinae</taxon>
        <taxon>Diploptera</taxon>
    </lineage>
</organism>
<feature type="compositionally biased region" description="Acidic residues" evidence="1">
    <location>
        <begin position="529"/>
        <end position="554"/>
    </location>
</feature>
<feature type="compositionally biased region" description="Basic and acidic residues" evidence="1">
    <location>
        <begin position="702"/>
        <end position="721"/>
    </location>
</feature>
<reference evidence="2" key="1">
    <citation type="journal article" date="2023" name="IScience">
        <title>Live-bearing cockroach genome reveals convergent evolutionary mechanisms linked to viviparity in insects and beyond.</title>
        <authorList>
            <person name="Fouks B."/>
            <person name="Harrison M.C."/>
            <person name="Mikhailova A.A."/>
            <person name="Marchal E."/>
            <person name="English S."/>
            <person name="Carruthers M."/>
            <person name="Jennings E.C."/>
            <person name="Chiamaka E.L."/>
            <person name="Frigard R.A."/>
            <person name="Pippel M."/>
            <person name="Attardo G.M."/>
            <person name="Benoit J.B."/>
            <person name="Bornberg-Bauer E."/>
            <person name="Tobe S.S."/>
        </authorList>
    </citation>
    <scope>NUCLEOTIDE SEQUENCE</scope>
    <source>
        <strain evidence="2">Stay&amp;Tobe</strain>
    </source>
</reference>
<feature type="region of interest" description="Disordered" evidence="1">
    <location>
        <begin position="139"/>
        <end position="160"/>
    </location>
</feature>
<feature type="compositionally biased region" description="Polar residues" evidence="1">
    <location>
        <begin position="823"/>
        <end position="835"/>
    </location>
</feature>
<feature type="region of interest" description="Disordered" evidence="1">
    <location>
        <begin position="586"/>
        <end position="618"/>
    </location>
</feature>
<dbReference type="EMBL" id="JASPKZ010007356">
    <property type="protein sequence ID" value="KAJ9584789.1"/>
    <property type="molecule type" value="Genomic_DNA"/>
</dbReference>
<feature type="region of interest" description="Disordered" evidence="1">
    <location>
        <begin position="515"/>
        <end position="567"/>
    </location>
</feature>
<feature type="compositionally biased region" description="Low complexity" evidence="1">
    <location>
        <begin position="97"/>
        <end position="106"/>
    </location>
</feature>
<feature type="region of interest" description="Disordered" evidence="1">
    <location>
        <begin position="802"/>
        <end position="837"/>
    </location>
</feature>
<feature type="compositionally biased region" description="Basic and acidic residues" evidence="1">
    <location>
        <begin position="764"/>
        <end position="778"/>
    </location>
</feature>
<feature type="compositionally biased region" description="Low complexity" evidence="1">
    <location>
        <begin position="745"/>
        <end position="763"/>
    </location>
</feature>
<feature type="compositionally biased region" description="Basic residues" evidence="1">
    <location>
        <begin position="275"/>
        <end position="284"/>
    </location>
</feature>
<comment type="caution">
    <text evidence="2">The sequence shown here is derived from an EMBL/GenBank/DDBJ whole genome shotgun (WGS) entry which is preliminary data.</text>
</comment>
<feature type="compositionally biased region" description="Low complexity" evidence="1">
    <location>
        <begin position="139"/>
        <end position="155"/>
    </location>
</feature>
<reference evidence="2" key="2">
    <citation type="submission" date="2023-05" db="EMBL/GenBank/DDBJ databases">
        <authorList>
            <person name="Fouks B."/>
        </authorList>
    </citation>
    <scope>NUCLEOTIDE SEQUENCE</scope>
    <source>
        <strain evidence="2">Stay&amp;Tobe</strain>
        <tissue evidence="2">Testes</tissue>
    </source>
</reference>
<feature type="compositionally biased region" description="Polar residues" evidence="1">
    <location>
        <begin position="259"/>
        <end position="268"/>
    </location>
</feature>
<proteinExistence type="predicted"/>
<protein>
    <submittedName>
        <fullName evidence="2">Uncharacterized protein</fullName>
    </submittedName>
</protein>
<evidence type="ECO:0000256" key="1">
    <source>
        <dbReference type="SAM" id="MobiDB-lite"/>
    </source>
</evidence>
<feature type="compositionally biased region" description="Polar residues" evidence="1">
    <location>
        <begin position="445"/>
        <end position="459"/>
    </location>
</feature>
<feature type="non-terminal residue" evidence="2">
    <location>
        <position position="1"/>
    </location>
</feature>
<feature type="compositionally biased region" description="Low complexity" evidence="1">
    <location>
        <begin position="421"/>
        <end position="444"/>
    </location>
</feature>
<feature type="region of interest" description="Disordered" evidence="1">
    <location>
        <begin position="683"/>
        <end position="779"/>
    </location>
</feature>
<feature type="compositionally biased region" description="Basic and acidic residues" evidence="1">
    <location>
        <begin position="515"/>
        <end position="528"/>
    </location>
</feature>
<dbReference type="AlphaFoldDB" id="A0AAD8ECH6"/>
<gene>
    <name evidence="2" type="ORF">L9F63_020877</name>
</gene>